<dbReference type="EMBL" id="JANRMS010004594">
    <property type="protein sequence ID" value="KAJ3507541.1"/>
    <property type="molecule type" value="Genomic_DNA"/>
</dbReference>
<evidence type="ECO:0000313" key="1">
    <source>
        <dbReference type="EMBL" id="KAJ3507541.1"/>
    </source>
</evidence>
<protein>
    <submittedName>
        <fullName evidence="1">Uncharacterized protein</fullName>
    </submittedName>
</protein>
<evidence type="ECO:0000313" key="2">
    <source>
        <dbReference type="Proteomes" id="UP001148629"/>
    </source>
</evidence>
<keyword evidence="2" id="KW-1185">Reference proteome</keyword>
<accession>A0ACC1RF09</accession>
<sequence length="108" mass="11778">MRFVDFAIDLAAVFNASRGVAAKHVALRGRQLDTYSRTSSVAAALRNRAAQRGPRAEEKSQDATEPTGPSDDVIYEQAAPAAQPTEPIRLRRRNESLLTVPFQASGRL</sequence>
<organism evidence="1 2">
    <name type="scientific">Fusarium decemcellulare</name>
    <dbReference type="NCBI Taxonomy" id="57161"/>
    <lineage>
        <taxon>Eukaryota</taxon>
        <taxon>Fungi</taxon>
        <taxon>Dikarya</taxon>
        <taxon>Ascomycota</taxon>
        <taxon>Pezizomycotina</taxon>
        <taxon>Sordariomycetes</taxon>
        <taxon>Hypocreomycetidae</taxon>
        <taxon>Hypocreales</taxon>
        <taxon>Nectriaceae</taxon>
        <taxon>Fusarium</taxon>
        <taxon>Fusarium decemcellulare species complex</taxon>
    </lineage>
</organism>
<gene>
    <name evidence="1" type="ORF">NM208_g15946</name>
</gene>
<comment type="caution">
    <text evidence="1">The sequence shown here is derived from an EMBL/GenBank/DDBJ whole genome shotgun (WGS) entry which is preliminary data.</text>
</comment>
<dbReference type="Proteomes" id="UP001148629">
    <property type="component" value="Unassembled WGS sequence"/>
</dbReference>
<name>A0ACC1RF09_9HYPO</name>
<proteinExistence type="predicted"/>
<reference evidence="1" key="1">
    <citation type="submission" date="2022-08" db="EMBL/GenBank/DDBJ databases">
        <title>Genome Sequence of Fusarium decemcellulare.</title>
        <authorList>
            <person name="Buettner E."/>
        </authorList>
    </citation>
    <scope>NUCLEOTIDE SEQUENCE</scope>
    <source>
        <strain evidence="1">Babe19</strain>
    </source>
</reference>